<reference evidence="5" key="2">
    <citation type="submission" date="2012-11" db="EMBL/GenBank/DDBJ databases">
        <authorList>
            <person name="Kuo A."/>
            <person name="Curtis B.A."/>
            <person name="Tanifuji G."/>
            <person name="Burki F."/>
            <person name="Gruber A."/>
            <person name="Irimia M."/>
            <person name="Maruyama S."/>
            <person name="Arias M.C."/>
            <person name="Ball S.G."/>
            <person name="Gile G.H."/>
            <person name="Hirakawa Y."/>
            <person name="Hopkins J.F."/>
            <person name="Rensing S.A."/>
            <person name="Schmutz J."/>
            <person name="Symeonidi A."/>
            <person name="Elias M."/>
            <person name="Eveleigh R.J."/>
            <person name="Herman E.K."/>
            <person name="Klute M.J."/>
            <person name="Nakayama T."/>
            <person name="Obornik M."/>
            <person name="Reyes-Prieto A."/>
            <person name="Armbrust E.V."/>
            <person name="Aves S.J."/>
            <person name="Beiko R.G."/>
            <person name="Coutinho P."/>
            <person name="Dacks J.B."/>
            <person name="Durnford D.G."/>
            <person name="Fast N.M."/>
            <person name="Green B.R."/>
            <person name="Grisdale C."/>
            <person name="Hempe F."/>
            <person name="Henrissat B."/>
            <person name="Hoppner M.P."/>
            <person name="Ishida K.-I."/>
            <person name="Kim E."/>
            <person name="Koreny L."/>
            <person name="Kroth P.G."/>
            <person name="Liu Y."/>
            <person name="Malik S.-B."/>
            <person name="Maier U.G."/>
            <person name="McRose D."/>
            <person name="Mock T."/>
            <person name="Neilson J.A."/>
            <person name="Onodera N.T."/>
            <person name="Poole A.M."/>
            <person name="Pritham E.J."/>
            <person name="Richards T.A."/>
            <person name="Rocap G."/>
            <person name="Roy S.W."/>
            <person name="Sarai C."/>
            <person name="Schaack S."/>
            <person name="Shirato S."/>
            <person name="Slamovits C.H."/>
            <person name="Spencer D.F."/>
            <person name="Suzuki S."/>
            <person name="Worden A.Z."/>
            <person name="Zauner S."/>
            <person name="Barry K."/>
            <person name="Bell C."/>
            <person name="Bharti A.K."/>
            <person name="Crow J.A."/>
            <person name="Grimwood J."/>
            <person name="Kramer R."/>
            <person name="Lindquist E."/>
            <person name="Lucas S."/>
            <person name="Salamov A."/>
            <person name="McFadden G.I."/>
            <person name="Lane C.E."/>
            <person name="Keeling P.J."/>
            <person name="Gray M.W."/>
            <person name="Grigoriev I.V."/>
            <person name="Archibald J.M."/>
        </authorList>
    </citation>
    <scope>NUCLEOTIDE SEQUENCE</scope>
    <source>
        <strain evidence="5">CCMP2712</strain>
    </source>
</reference>
<organism evidence="3">
    <name type="scientific">Guillardia theta (strain CCMP2712)</name>
    <name type="common">Cryptophyte</name>
    <dbReference type="NCBI Taxonomy" id="905079"/>
    <lineage>
        <taxon>Eukaryota</taxon>
        <taxon>Cryptophyceae</taxon>
        <taxon>Pyrenomonadales</taxon>
        <taxon>Geminigeraceae</taxon>
        <taxon>Guillardia</taxon>
    </lineage>
</organism>
<dbReference type="SUPFAM" id="SSF50156">
    <property type="entry name" value="PDZ domain-like"/>
    <property type="match status" value="2"/>
</dbReference>
<reference evidence="3 5" key="1">
    <citation type="journal article" date="2012" name="Nature">
        <title>Algal genomes reveal evolutionary mosaicism and the fate of nucleomorphs.</title>
        <authorList>
            <consortium name="DOE Joint Genome Institute"/>
            <person name="Curtis B.A."/>
            <person name="Tanifuji G."/>
            <person name="Burki F."/>
            <person name="Gruber A."/>
            <person name="Irimia M."/>
            <person name="Maruyama S."/>
            <person name="Arias M.C."/>
            <person name="Ball S.G."/>
            <person name="Gile G.H."/>
            <person name="Hirakawa Y."/>
            <person name="Hopkins J.F."/>
            <person name="Kuo A."/>
            <person name="Rensing S.A."/>
            <person name="Schmutz J."/>
            <person name="Symeonidi A."/>
            <person name="Elias M."/>
            <person name="Eveleigh R.J."/>
            <person name="Herman E.K."/>
            <person name="Klute M.J."/>
            <person name="Nakayama T."/>
            <person name="Obornik M."/>
            <person name="Reyes-Prieto A."/>
            <person name="Armbrust E.V."/>
            <person name="Aves S.J."/>
            <person name="Beiko R.G."/>
            <person name="Coutinho P."/>
            <person name="Dacks J.B."/>
            <person name="Durnford D.G."/>
            <person name="Fast N.M."/>
            <person name="Green B.R."/>
            <person name="Grisdale C.J."/>
            <person name="Hempel F."/>
            <person name="Henrissat B."/>
            <person name="Hoppner M.P."/>
            <person name="Ishida K."/>
            <person name="Kim E."/>
            <person name="Koreny L."/>
            <person name="Kroth P.G."/>
            <person name="Liu Y."/>
            <person name="Malik S.B."/>
            <person name="Maier U.G."/>
            <person name="McRose D."/>
            <person name="Mock T."/>
            <person name="Neilson J.A."/>
            <person name="Onodera N.T."/>
            <person name="Poole A.M."/>
            <person name="Pritham E.J."/>
            <person name="Richards T.A."/>
            <person name="Rocap G."/>
            <person name="Roy S.W."/>
            <person name="Sarai C."/>
            <person name="Schaack S."/>
            <person name="Shirato S."/>
            <person name="Slamovits C.H."/>
            <person name="Spencer D.F."/>
            <person name="Suzuki S."/>
            <person name="Worden A.Z."/>
            <person name="Zauner S."/>
            <person name="Barry K."/>
            <person name="Bell C."/>
            <person name="Bharti A.K."/>
            <person name="Crow J.A."/>
            <person name="Grimwood J."/>
            <person name="Kramer R."/>
            <person name="Lindquist E."/>
            <person name="Lucas S."/>
            <person name="Salamov A."/>
            <person name="McFadden G.I."/>
            <person name="Lane C.E."/>
            <person name="Keeling P.J."/>
            <person name="Gray M.W."/>
            <person name="Grigoriev I.V."/>
            <person name="Archibald J.M."/>
        </authorList>
    </citation>
    <scope>NUCLEOTIDE SEQUENCE</scope>
    <source>
        <strain evidence="3 5">CCMP2712</strain>
    </source>
</reference>
<dbReference type="RefSeq" id="XP_005824476.1">
    <property type="nucleotide sequence ID" value="XM_005824419.1"/>
</dbReference>
<evidence type="ECO:0000313" key="5">
    <source>
        <dbReference type="Proteomes" id="UP000011087"/>
    </source>
</evidence>
<feature type="region of interest" description="Disordered" evidence="1">
    <location>
        <begin position="1"/>
        <end position="21"/>
    </location>
</feature>
<dbReference type="OrthoDB" id="6022242at2759"/>
<feature type="domain" description="PDZ" evidence="2">
    <location>
        <begin position="120"/>
        <end position="180"/>
    </location>
</feature>
<dbReference type="PANTHER" id="PTHR32060:SF30">
    <property type="entry name" value="CARBOXY-TERMINAL PROCESSING PROTEASE CTPA"/>
    <property type="match status" value="1"/>
</dbReference>
<dbReference type="AlphaFoldDB" id="L1IMK2"/>
<name>L1IMK2_GUITC</name>
<evidence type="ECO:0000313" key="3">
    <source>
        <dbReference type="EMBL" id="EKX37496.1"/>
    </source>
</evidence>
<accession>L1IMK2</accession>
<dbReference type="PROSITE" id="PS50106">
    <property type="entry name" value="PDZ"/>
    <property type="match status" value="2"/>
</dbReference>
<reference evidence="4" key="3">
    <citation type="submission" date="2015-06" db="UniProtKB">
        <authorList>
            <consortium name="EnsemblProtists"/>
        </authorList>
    </citation>
    <scope>IDENTIFICATION</scope>
</reference>
<dbReference type="Proteomes" id="UP000011087">
    <property type="component" value="Unassembled WGS sequence"/>
</dbReference>
<dbReference type="InterPro" id="IPR001478">
    <property type="entry name" value="PDZ"/>
</dbReference>
<keyword evidence="5" id="KW-1185">Reference proteome</keyword>
<evidence type="ECO:0000259" key="2">
    <source>
        <dbReference type="PROSITE" id="PS50106"/>
    </source>
</evidence>
<dbReference type="STRING" id="905079.L1IMK2"/>
<dbReference type="InterPro" id="IPR036034">
    <property type="entry name" value="PDZ_sf"/>
</dbReference>
<dbReference type="GeneID" id="17294271"/>
<protein>
    <recommendedName>
        <fullName evidence="2">PDZ domain-containing protein</fullName>
    </recommendedName>
</protein>
<gene>
    <name evidence="3" type="ORF">GUITHDRAFT_165462</name>
</gene>
<evidence type="ECO:0000313" key="4">
    <source>
        <dbReference type="EnsemblProtists" id="EKX37496"/>
    </source>
</evidence>
<dbReference type="SMART" id="SM00228">
    <property type="entry name" value="PDZ"/>
    <property type="match status" value="2"/>
</dbReference>
<dbReference type="PaxDb" id="55529-EKX37496"/>
<dbReference type="PANTHER" id="PTHR32060">
    <property type="entry name" value="TAIL-SPECIFIC PROTEASE"/>
    <property type="match status" value="1"/>
</dbReference>
<sequence length="279" mass="29868">MSRSASSDVEESMSGRTGVGVHLTRRSDGSFFVRDLVPNGSAAMSGQVQIGDFIMAIDGEPLLGRSMEFAASLITGEIGTQVNLTLLRYDEWMQTYNEDGDLIEESQTDQAYLIEVILERIQLSHVTGQRSVVPLFGIGLGLDPCPQGGVVQMLVPGGAAAQSGEIGVGDVVVSVNNERIIGWTSTRLRNCFLGPFGTKISLGIIKATQHPLEDGLLHLQPVDLVRGGGVLMKWYERPPRGFFGGARRASPSLPSPSTTLSEIPSSERPEDGEGQVNSV</sequence>
<dbReference type="GO" id="GO:0007165">
    <property type="term" value="P:signal transduction"/>
    <property type="evidence" value="ECO:0007669"/>
    <property type="project" value="TreeGrafter"/>
</dbReference>
<dbReference type="HOGENOM" id="CLU_999091_0_0_1"/>
<feature type="compositionally biased region" description="Low complexity" evidence="1">
    <location>
        <begin position="245"/>
        <end position="264"/>
    </location>
</feature>
<dbReference type="Gene3D" id="2.30.42.10">
    <property type="match status" value="2"/>
</dbReference>
<dbReference type="KEGG" id="gtt:GUITHDRAFT_165462"/>
<dbReference type="EMBL" id="JH993058">
    <property type="protein sequence ID" value="EKX37496.1"/>
    <property type="molecule type" value="Genomic_DNA"/>
</dbReference>
<feature type="region of interest" description="Disordered" evidence="1">
    <location>
        <begin position="244"/>
        <end position="279"/>
    </location>
</feature>
<dbReference type="GO" id="GO:0004175">
    <property type="term" value="F:endopeptidase activity"/>
    <property type="evidence" value="ECO:0007669"/>
    <property type="project" value="TreeGrafter"/>
</dbReference>
<dbReference type="Pfam" id="PF00595">
    <property type="entry name" value="PDZ"/>
    <property type="match status" value="2"/>
</dbReference>
<proteinExistence type="predicted"/>
<evidence type="ECO:0000256" key="1">
    <source>
        <dbReference type="SAM" id="MobiDB-lite"/>
    </source>
</evidence>
<feature type="domain" description="PDZ" evidence="2">
    <location>
        <begin position="6"/>
        <end position="74"/>
    </location>
</feature>
<dbReference type="EnsemblProtists" id="EKX37496">
    <property type="protein sequence ID" value="EKX37496"/>
    <property type="gene ID" value="GUITHDRAFT_165462"/>
</dbReference>